<dbReference type="CGD" id="CAL0000201019">
    <property type="gene designation" value="IAH1"/>
</dbReference>
<dbReference type="GO" id="GO:0036170">
    <property type="term" value="P:filamentous growth of a population of unicellular organisms in response to starvation"/>
    <property type="evidence" value="ECO:0000315"/>
    <property type="project" value="CGD"/>
</dbReference>
<reference evidence="3 4" key="1">
    <citation type="journal article" date="2004" name="Proc. Natl. Acad. Sci. U.S.A.">
        <title>The diploid genome sequence of Candida albicans.</title>
        <authorList>
            <person name="Jones T."/>
            <person name="Federspiel N.A."/>
            <person name="Chibana H."/>
            <person name="Dungan J."/>
            <person name="Kalman S."/>
            <person name="Magee B.B."/>
            <person name="Newport G."/>
            <person name="Thorstenson Y.R."/>
            <person name="Agabian N."/>
            <person name="Magee P.T."/>
            <person name="Davis R.W."/>
            <person name="Scherer S."/>
        </authorList>
    </citation>
    <scope>NUCLEOTIDE SEQUENCE [LARGE SCALE GENOMIC DNA]</scope>
    <source>
        <strain evidence="4">SC5314 / ATCC MYA-2876</strain>
    </source>
</reference>
<dbReference type="PANTHER" id="PTHR14209">
    <property type="entry name" value="ISOAMYL ACETATE-HYDROLYZING ESTERASE 1"/>
    <property type="match status" value="1"/>
</dbReference>
<dbReference type="InParanoid" id="A0A1D8PUB6"/>
<protein>
    <submittedName>
        <fullName evidence="3">Isoamyl acetate-hydrolyzing esterase</fullName>
    </submittedName>
</protein>
<dbReference type="InterPro" id="IPR013830">
    <property type="entry name" value="SGNH_hydro"/>
</dbReference>
<dbReference type="SUPFAM" id="SSF52266">
    <property type="entry name" value="SGNH hydrolase"/>
    <property type="match status" value="1"/>
</dbReference>
<dbReference type="VEuPathDB" id="FungiDB:CR_10780C_A"/>
<dbReference type="GO" id="GO:0071466">
    <property type="term" value="P:cellular response to xenobiotic stimulus"/>
    <property type="evidence" value="ECO:0000315"/>
    <property type="project" value="CGD"/>
</dbReference>
<dbReference type="STRING" id="237561.A0A1D8PUB6"/>
<evidence type="ECO:0000313" key="2">
    <source>
        <dbReference type="CGD" id="CAL0000201019"/>
    </source>
</evidence>
<organism evidence="3 4">
    <name type="scientific">Candida albicans (strain SC5314 / ATCC MYA-2876)</name>
    <name type="common">Yeast</name>
    <dbReference type="NCBI Taxonomy" id="237561"/>
    <lineage>
        <taxon>Eukaryota</taxon>
        <taxon>Fungi</taxon>
        <taxon>Dikarya</taxon>
        <taxon>Ascomycota</taxon>
        <taxon>Saccharomycotina</taxon>
        <taxon>Pichiomycetes</taxon>
        <taxon>Debaryomycetaceae</taxon>
        <taxon>Candida/Lodderomyces clade</taxon>
        <taxon>Candida</taxon>
    </lineage>
</organism>
<dbReference type="SMR" id="A0A1D8PUB6"/>
<dbReference type="InterPro" id="IPR036514">
    <property type="entry name" value="SGNH_hydro_sf"/>
</dbReference>
<name>A0A1D8PUB6_CANAL</name>
<dbReference type="OrthoDB" id="671439at2759"/>
<dbReference type="RefSeq" id="XP_719426.1">
    <property type="nucleotide sequence ID" value="XM_714333.1"/>
</dbReference>
<gene>
    <name evidence="2 3" type="primary">IAH1</name>
    <name evidence="3" type="ordered locus">CAALFM_CR10780CA</name>
    <name evidence="2" type="ordered locus">orf19.7667</name>
</gene>
<proteinExistence type="predicted"/>
<reference evidence="3 4" key="2">
    <citation type="journal article" date="2007" name="Genome Biol.">
        <title>Assembly of the Candida albicans genome into sixteen supercontigs aligned on the eight chromosomes.</title>
        <authorList>
            <person name="van het Hoog M."/>
            <person name="Rast T.J."/>
            <person name="Martchenko M."/>
            <person name="Grindle S."/>
            <person name="Dignard D."/>
            <person name="Hogues H."/>
            <person name="Cuomo C."/>
            <person name="Berriman M."/>
            <person name="Scherer S."/>
            <person name="Magee B.B."/>
            <person name="Whiteway M."/>
            <person name="Chibana H."/>
            <person name="Nantel A."/>
            <person name="Magee P.T."/>
        </authorList>
    </citation>
    <scope>GENOME REANNOTATION</scope>
    <source>
        <strain evidence="4">SC5314 / ATCC MYA-2876</strain>
    </source>
</reference>
<dbReference type="EMBL" id="CP017630">
    <property type="protein sequence ID" value="AOW31726.1"/>
    <property type="molecule type" value="Genomic_DNA"/>
</dbReference>
<dbReference type="KEGG" id="cal:CAALFM_CR10780CA"/>
<dbReference type="OMA" id="VIWPKVI"/>
<evidence type="ECO:0000313" key="4">
    <source>
        <dbReference type="Proteomes" id="UP000000559"/>
    </source>
</evidence>
<keyword evidence="4" id="KW-1185">Reference proteome</keyword>
<dbReference type="FunFam" id="3.40.50.1110:FF:000022">
    <property type="entry name" value="Isoamyl acetate-hydrolyzing esterase"/>
    <property type="match status" value="1"/>
</dbReference>
<evidence type="ECO:0000313" key="3">
    <source>
        <dbReference type="EMBL" id="AOW31726.1"/>
    </source>
</evidence>
<feature type="domain" description="SGNH hydrolase-type esterase" evidence="1">
    <location>
        <begin position="23"/>
        <end position="227"/>
    </location>
</feature>
<accession>A0A1D8PUB6</accession>
<dbReference type="FunCoup" id="A0A1D8PUB6">
    <property type="interactions" value="246"/>
</dbReference>
<dbReference type="Proteomes" id="UP000000559">
    <property type="component" value="Chromosome R"/>
</dbReference>
<dbReference type="GeneID" id="3638945"/>
<dbReference type="Gene3D" id="3.40.50.1110">
    <property type="entry name" value="SGNH hydrolase"/>
    <property type="match status" value="1"/>
</dbReference>
<dbReference type="eggNOG" id="KOG3035">
    <property type="taxonomic scope" value="Eukaryota"/>
</dbReference>
<dbReference type="AlphaFoldDB" id="A0A1D8PUB6"/>
<reference evidence="3 4" key="3">
    <citation type="journal article" date="2013" name="Genome Biol.">
        <title>Assembly of a phased diploid Candida albicans genome facilitates allele-specific measurements and provides a simple model for repeat and indel structure.</title>
        <authorList>
            <person name="Muzzey D."/>
            <person name="Schwartz K."/>
            <person name="Weissman J.S."/>
            <person name="Sherlock G."/>
        </authorList>
    </citation>
    <scope>NUCLEOTIDE SEQUENCE [LARGE SCALE GENOMIC DNA]</scope>
    <source>
        <strain evidence="4">SC5314 / ATCC MYA-2876</strain>
    </source>
</reference>
<sequence length="268" mass="30930">MAWDKKKKKFSTIAIMEYGKFVLFGDSITQFSCTQYGFHPALQNVYIRKLDVINRGFSGYNSEHARQILPKILESETNIKLMTIFFGTNDAYDYINEIQTVELDRYKDNLSVMVQMVLDKNIKPIIIGPGLHDPKMAKAMLAERGRPIDKDPTTNQRLLKYSETAKKVAAQHNVAFIDTWNTLRQHQGWTKDQLFEVSATKDKWEIGESLAEIVSDGIHFTAKSYKILFEEIIRVIEEKYPELAPENLPSQLCDWKQINPNDLSSIFN</sequence>
<dbReference type="InterPro" id="IPR045136">
    <property type="entry name" value="Iah1-like"/>
</dbReference>
<dbReference type="Pfam" id="PF13472">
    <property type="entry name" value="Lipase_GDSL_2"/>
    <property type="match status" value="1"/>
</dbReference>
<evidence type="ECO:0000259" key="1">
    <source>
        <dbReference type="Pfam" id="PF13472"/>
    </source>
</evidence>
<dbReference type="PANTHER" id="PTHR14209:SF19">
    <property type="entry name" value="ISOAMYL ACETATE-HYDROLYZING ESTERASE 1 HOMOLOG"/>
    <property type="match status" value="1"/>
</dbReference>
<dbReference type="GO" id="GO:0030447">
    <property type="term" value="P:filamentous growth"/>
    <property type="evidence" value="ECO:0000315"/>
    <property type="project" value="CGD"/>
</dbReference>
<dbReference type="GO" id="GO:0036180">
    <property type="term" value="P:filamentous growth of a population of unicellular organisms in response to biotic stimulus"/>
    <property type="evidence" value="ECO:0000315"/>
    <property type="project" value="CGD"/>
</dbReference>
<dbReference type="GO" id="GO:0009267">
    <property type="term" value="P:cellular response to starvation"/>
    <property type="evidence" value="ECO:0000315"/>
    <property type="project" value="CGD"/>
</dbReference>
<dbReference type="CDD" id="cd01838">
    <property type="entry name" value="Isoamyl_acetate_hydrolase_like"/>
    <property type="match status" value="1"/>
</dbReference>